<dbReference type="OrthoDB" id="153847at2"/>
<evidence type="ECO:0000256" key="1">
    <source>
        <dbReference type="SAM" id="Phobius"/>
    </source>
</evidence>
<reference evidence="3 4" key="1">
    <citation type="submission" date="2016-04" db="EMBL/GenBank/DDBJ databases">
        <title>Chloroflexus islandicus sp. nov., a thermophilic filamentous anoxygenic phototrophic bacterium from geyser Strokkur (Iceland).</title>
        <authorList>
            <person name="Gaisin V.A."/>
            <person name="Kalashnikov A.M."/>
            <person name="Sukhacheva M.V."/>
            <person name="Grouzdev D.S."/>
            <person name="Ivanov T.M."/>
            <person name="Kuznetsov B."/>
            <person name="Gorlenko V.M."/>
        </authorList>
    </citation>
    <scope>NUCLEOTIDE SEQUENCE [LARGE SCALE GENOMIC DNA]</scope>
    <source>
        <strain evidence="4">isl-2</strain>
    </source>
</reference>
<dbReference type="RefSeq" id="WP_066785343.1">
    <property type="nucleotide sequence ID" value="NZ_LWQS01000042.1"/>
</dbReference>
<dbReference type="Pfam" id="PF01740">
    <property type="entry name" value="STAS"/>
    <property type="match status" value="1"/>
</dbReference>
<keyword evidence="1" id="KW-0812">Transmembrane</keyword>
<keyword evidence="4" id="KW-1185">Reference proteome</keyword>
<evidence type="ECO:0000313" key="4">
    <source>
        <dbReference type="Proteomes" id="UP000078287"/>
    </source>
</evidence>
<gene>
    <name evidence="3" type="ORF">A6A03_11665</name>
</gene>
<dbReference type="EMBL" id="LWQS01000042">
    <property type="protein sequence ID" value="OAN46811.1"/>
    <property type="molecule type" value="Genomic_DNA"/>
</dbReference>
<organism evidence="3 4">
    <name type="scientific">Chloroflexus islandicus</name>
    <dbReference type="NCBI Taxonomy" id="1707952"/>
    <lineage>
        <taxon>Bacteria</taxon>
        <taxon>Bacillati</taxon>
        <taxon>Chloroflexota</taxon>
        <taxon>Chloroflexia</taxon>
        <taxon>Chloroflexales</taxon>
        <taxon>Chloroflexineae</taxon>
        <taxon>Chloroflexaceae</taxon>
        <taxon>Chloroflexus</taxon>
    </lineage>
</organism>
<feature type="domain" description="STAS" evidence="2">
    <location>
        <begin position="253"/>
        <end position="364"/>
    </location>
</feature>
<dbReference type="PANTHER" id="PTHR33745">
    <property type="entry name" value="RSBT ANTAGONIST PROTEIN RSBS-RELATED"/>
    <property type="match status" value="1"/>
</dbReference>
<sequence>MRSLLPWLMQIQHGNEDVVRRGRVIVVLALFANAMAIIAIPLVLFATPQTAFALIAVNLLGLVVYTAVIILARKGLVAVSGVAFVTTISLLTLMATFGFANDNATSYSSPFFLAFPIIIAGMVLKPALVWLVFLFNLAGLFIAWRLTGIPLFASPLEISLQSAAILLLFGTALFTFVGGSITARALRETRRLREEANRNAFRFTALNAGLEIEIAERTAALQTTLRDLEQRTAAQARLLAENEQQRQVIRELSVPVLPVRANTLVMPLIGPLDPARLADLQQQALGQLAQTGARDLLLDITGVPAIDPQVAQGLLQLVAAARLMGTRVTLAGVRPEVAQRLVSLGIDLQEVRTASTLQVALAQR</sequence>
<dbReference type="InterPro" id="IPR002645">
    <property type="entry name" value="STAS_dom"/>
</dbReference>
<accession>A0A178MDC3</accession>
<dbReference type="Gene3D" id="3.30.750.24">
    <property type="entry name" value="STAS domain"/>
    <property type="match status" value="1"/>
</dbReference>
<dbReference type="PANTHER" id="PTHR33745:SF1">
    <property type="entry name" value="RSBT ANTAGONIST PROTEIN RSBS"/>
    <property type="match status" value="1"/>
</dbReference>
<dbReference type="PROSITE" id="PS50801">
    <property type="entry name" value="STAS"/>
    <property type="match status" value="1"/>
</dbReference>
<dbReference type="SUPFAM" id="SSF52091">
    <property type="entry name" value="SpoIIaa-like"/>
    <property type="match status" value="1"/>
</dbReference>
<dbReference type="STRING" id="1707952.A6A03_11665"/>
<dbReference type="CDD" id="cd07041">
    <property type="entry name" value="STAS_RsbR_RsbS_like"/>
    <property type="match status" value="1"/>
</dbReference>
<dbReference type="Proteomes" id="UP000078287">
    <property type="component" value="Unassembled WGS sequence"/>
</dbReference>
<proteinExistence type="predicted"/>
<name>A0A178MDC3_9CHLR</name>
<dbReference type="AlphaFoldDB" id="A0A178MDC3"/>
<protein>
    <submittedName>
        <fullName evidence="3">Anti-anti-sigma factor</fullName>
    </submittedName>
</protein>
<dbReference type="InterPro" id="IPR051932">
    <property type="entry name" value="Bact_StressResp_Reg"/>
</dbReference>
<feature type="transmembrane region" description="Helical" evidence="1">
    <location>
        <begin position="131"/>
        <end position="152"/>
    </location>
</feature>
<dbReference type="InterPro" id="IPR036513">
    <property type="entry name" value="STAS_dom_sf"/>
</dbReference>
<evidence type="ECO:0000259" key="2">
    <source>
        <dbReference type="PROSITE" id="PS50801"/>
    </source>
</evidence>
<feature type="transmembrane region" description="Helical" evidence="1">
    <location>
        <begin position="79"/>
        <end position="100"/>
    </location>
</feature>
<feature type="transmembrane region" description="Helical" evidence="1">
    <location>
        <begin position="51"/>
        <end position="72"/>
    </location>
</feature>
<feature type="transmembrane region" description="Helical" evidence="1">
    <location>
        <begin position="106"/>
        <end position="124"/>
    </location>
</feature>
<comment type="caution">
    <text evidence="3">The sequence shown here is derived from an EMBL/GenBank/DDBJ whole genome shotgun (WGS) entry which is preliminary data.</text>
</comment>
<keyword evidence="1" id="KW-1133">Transmembrane helix</keyword>
<feature type="transmembrane region" description="Helical" evidence="1">
    <location>
        <begin position="24"/>
        <end position="45"/>
    </location>
</feature>
<feature type="transmembrane region" description="Helical" evidence="1">
    <location>
        <begin position="158"/>
        <end position="183"/>
    </location>
</feature>
<evidence type="ECO:0000313" key="3">
    <source>
        <dbReference type="EMBL" id="OAN46811.1"/>
    </source>
</evidence>
<keyword evidence="1" id="KW-0472">Membrane</keyword>